<accession>A0A918WH27</accession>
<proteinExistence type="predicted"/>
<dbReference type="RefSeq" id="WP_189567796.1">
    <property type="nucleotide sequence ID" value="NZ_BMXI01000003.1"/>
</dbReference>
<reference evidence="1" key="2">
    <citation type="submission" date="2020-09" db="EMBL/GenBank/DDBJ databases">
        <authorList>
            <person name="Sun Q."/>
            <person name="Kim S."/>
        </authorList>
    </citation>
    <scope>NUCLEOTIDE SEQUENCE</scope>
    <source>
        <strain evidence="1">KCTC 12988</strain>
    </source>
</reference>
<keyword evidence="2" id="KW-1185">Reference proteome</keyword>
<sequence>MTKGKWHNSRSFFDPFPTRETVTDTGFDLPVGNWTTKAIIPLGSDSPNRRSALRLLNYEWREDRHFEVTLQQSHVPTLLLNPERVIAASPDYLCGVYLPEHQLIQFGRIIRDNLAIHSNLFYRNQLRIYFDDLPKGSFQAKEAQLVIFHSTEIGAVSIPFQKVFPAFVPSGRNHRKQWTKPDEKLYHSGELALWIRKHRPSPEASPSEVTRFLEDYARLDFFSHQQFFWEIERIAPLFAPLVENHLPLFLNQIAVFDHHSGHNRVFARAISLGATPEQKQAVVEAAWKTPLLMNCLLERGWYQEGEKVFRKHLLKMNSGSEYQLAALRGLLAGKNPSNDRLLLELVAEYPSSHFLHHIVRTPHLNDALQKSSLSTWQPPLFALPPSRTSESLPPKLTLALTLGDENALPDLFAILRFARKTDRSASIENHLQGLFLPPNNLPDLLDNQELIGWILKHDPADFQFDPVLRRFILRSNNSKNSN</sequence>
<organism evidence="1 2">
    <name type="scientific">Roseibacillus persicicus</name>
    <dbReference type="NCBI Taxonomy" id="454148"/>
    <lineage>
        <taxon>Bacteria</taxon>
        <taxon>Pseudomonadati</taxon>
        <taxon>Verrucomicrobiota</taxon>
        <taxon>Verrucomicrobiia</taxon>
        <taxon>Verrucomicrobiales</taxon>
        <taxon>Verrucomicrobiaceae</taxon>
        <taxon>Roseibacillus</taxon>
    </lineage>
</organism>
<name>A0A918WH27_9BACT</name>
<dbReference type="Proteomes" id="UP000644507">
    <property type="component" value="Unassembled WGS sequence"/>
</dbReference>
<protein>
    <submittedName>
        <fullName evidence="1">Uncharacterized protein</fullName>
    </submittedName>
</protein>
<comment type="caution">
    <text evidence="1">The sequence shown here is derived from an EMBL/GenBank/DDBJ whole genome shotgun (WGS) entry which is preliminary data.</text>
</comment>
<gene>
    <name evidence="1" type="ORF">GCM10007100_09380</name>
</gene>
<dbReference type="EMBL" id="BMXI01000003">
    <property type="protein sequence ID" value="GHC46008.1"/>
    <property type="molecule type" value="Genomic_DNA"/>
</dbReference>
<reference evidence="1" key="1">
    <citation type="journal article" date="2014" name="Int. J. Syst. Evol. Microbiol.">
        <title>Complete genome sequence of Corynebacterium casei LMG S-19264T (=DSM 44701T), isolated from a smear-ripened cheese.</title>
        <authorList>
            <consortium name="US DOE Joint Genome Institute (JGI-PGF)"/>
            <person name="Walter F."/>
            <person name="Albersmeier A."/>
            <person name="Kalinowski J."/>
            <person name="Ruckert C."/>
        </authorList>
    </citation>
    <scope>NUCLEOTIDE SEQUENCE</scope>
    <source>
        <strain evidence="1">KCTC 12988</strain>
    </source>
</reference>
<evidence type="ECO:0000313" key="1">
    <source>
        <dbReference type="EMBL" id="GHC46008.1"/>
    </source>
</evidence>
<dbReference type="AlphaFoldDB" id="A0A918WH27"/>
<evidence type="ECO:0000313" key="2">
    <source>
        <dbReference type="Proteomes" id="UP000644507"/>
    </source>
</evidence>